<feature type="domain" description="Lon N-terminal" evidence="1">
    <location>
        <begin position="5"/>
        <end position="93"/>
    </location>
</feature>
<reference evidence="2" key="1">
    <citation type="submission" date="2020-01" db="EMBL/GenBank/DDBJ databases">
        <authorList>
            <person name="Richard D."/>
        </authorList>
    </citation>
    <scope>NUCLEOTIDE SEQUENCE</scope>
    <source>
        <strain evidence="2">JP541</strain>
    </source>
</reference>
<evidence type="ECO:0000313" key="3">
    <source>
        <dbReference type="Proteomes" id="UP000653002"/>
    </source>
</evidence>
<dbReference type="AlphaFoldDB" id="A0A8I0HE55"/>
<dbReference type="Gene3D" id="1.20.58.1480">
    <property type="match status" value="1"/>
</dbReference>
<sequence length="93" mass="10429">MEDGRGYVLAEVTDCENSGGTGIGEASAVAMTRALKDIFARYCEENPKVGRELSRQILEINDLEKLVDQIAINLPLFYEDRQRLLEAAELPER</sequence>
<organism evidence="2 3">
    <name type="scientific">Xanthomonas citri pv. citri</name>
    <dbReference type="NCBI Taxonomy" id="611301"/>
    <lineage>
        <taxon>Bacteria</taxon>
        <taxon>Pseudomonadati</taxon>
        <taxon>Pseudomonadota</taxon>
        <taxon>Gammaproteobacteria</taxon>
        <taxon>Lysobacterales</taxon>
        <taxon>Lysobacteraceae</taxon>
        <taxon>Xanthomonas</taxon>
    </lineage>
</organism>
<accession>A0A8I0HE55</accession>
<name>A0A8I0HE55_XANCI</name>
<protein>
    <submittedName>
        <fullName evidence="2">Endopeptidase La</fullName>
    </submittedName>
</protein>
<dbReference type="InterPro" id="IPR003111">
    <property type="entry name" value="Lon_prtase_N"/>
</dbReference>
<dbReference type="SUPFAM" id="SSF88697">
    <property type="entry name" value="PUA domain-like"/>
    <property type="match status" value="1"/>
</dbReference>
<proteinExistence type="predicted"/>
<feature type="non-terminal residue" evidence="2">
    <location>
        <position position="1"/>
    </location>
</feature>
<dbReference type="EMBL" id="JAABFR010002804">
    <property type="protein sequence ID" value="MBD4340717.1"/>
    <property type="molecule type" value="Genomic_DNA"/>
</dbReference>
<feature type="non-terminal residue" evidence="2">
    <location>
        <position position="93"/>
    </location>
</feature>
<gene>
    <name evidence="2" type="ORF">GUH15_32705</name>
</gene>
<dbReference type="Proteomes" id="UP000653002">
    <property type="component" value="Unassembled WGS sequence"/>
</dbReference>
<evidence type="ECO:0000259" key="1">
    <source>
        <dbReference type="Pfam" id="PF02190"/>
    </source>
</evidence>
<comment type="caution">
    <text evidence="2">The sequence shown here is derived from an EMBL/GenBank/DDBJ whole genome shotgun (WGS) entry which is preliminary data.</text>
</comment>
<evidence type="ECO:0000313" key="2">
    <source>
        <dbReference type="EMBL" id="MBD4340717.1"/>
    </source>
</evidence>
<dbReference type="InterPro" id="IPR015947">
    <property type="entry name" value="PUA-like_sf"/>
</dbReference>
<dbReference type="Pfam" id="PF02190">
    <property type="entry name" value="LON_substr_bdg"/>
    <property type="match status" value="1"/>
</dbReference>